<evidence type="ECO:0000313" key="4">
    <source>
        <dbReference type="Proteomes" id="UP001524473"/>
    </source>
</evidence>
<reference evidence="3 4" key="1">
    <citation type="submission" date="2022-06" db="EMBL/GenBank/DDBJ databases">
        <title>Isolation of gut microbiota from human fecal samples.</title>
        <authorList>
            <person name="Pamer E.G."/>
            <person name="Barat B."/>
            <person name="Waligurski E."/>
            <person name="Medina S."/>
            <person name="Paddock L."/>
            <person name="Mostad J."/>
        </authorList>
    </citation>
    <scope>NUCLEOTIDE SEQUENCE [LARGE SCALE GENOMIC DNA]</scope>
    <source>
        <strain evidence="3 4">DFI.9.73</strain>
    </source>
</reference>
<dbReference type="PANTHER" id="PTHR22789:SF16">
    <property type="entry name" value="RHAMNULOSE-1-PHOSPHATE ALDOLASE"/>
    <property type="match status" value="1"/>
</dbReference>
<evidence type="ECO:0000256" key="1">
    <source>
        <dbReference type="ARBA" id="ARBA00022723"/>
    </source>
</evidence>
<dbReference type="RefSeq" id="WP_066864526.1">
    <property type="nucleotide sequence ID" value="NZ_CABKVV010000014.1"/>
</dbReference>
<accession>A0ABT1RXY2</accession>
<dbReference type="InterPro" id="IPR050197">
    <property type="entry name" value="Aldolase_class_II_sugar_metab"/>
</dbReference>
<keyword evidence="3" id="KW-0456">Lyase</keyword>
<keyword evidence="4" id="KW-1185">Reference proteome</keyword>
<dbReference type="EMBL" id="JANFZH010000011">
    <property type="protein sequence ID" value="MCQ4839545.1"/>
    <property type="molecule type" value="Genomic_DNA"/>
</dbReference>
<keyword evidence="1" id="KW-0479">Metal-binding</keyword>
<dbReference type="InterPro" id="IPR001303">
    <property type="entry name" value="Aldolase_II/adducin_N"/>
</dbReference>
<sequence>MKVQENKTVRGYIRMCADGWKQGWHERNGGNLTYRMRPEETEACRPYFYVSSQWTDMGVQAENLGGEYFLTTGSGKYFRNVEDDPEHNIGIVEINEAGSAWRIVWGLEGGAKPTSEFPSHFLNHSVRKNATGGECRVIYHAHTPYLIALTYLLPLEAKAFTRALWQSATECPVVFPGGVGVVPWMVPGGAAIARATSELMKEYDAAVWAHHGLFCSGPDFDTTFGLMHTIEKAAQIYLLVLSGGQGKLLQTIRDDDLRAIAHDFGVTLNENFLN</sequence>
<dbReference type="GO" id="GO:0008994">
    <property type="term" value="F:rhamnulose-1-phosphate aldolase activity"/>
    <property type="evidence" value="ECO:0007669"/>
    <property type="project" value="UniProtKB-EC"/>
</dbReference>
<comment type="caution">
    <text evidence="3">The sequence shown here is derived from an EMBL/GenBank/DDBJ whole genome shotgun (WGS) entry which is preliminary data.</text>
</comment>
<dbReference type="NCBIfam" id="NF002963">
    <property type="entry name" value="PRK03634.1"/>
    <property type="match status" value="1"/>
</dbReference>
<dbReference type="Gene3D" id="3.40.225.10">
    <property type="entry name" value="Class II aldolase/adducin N-terminal domain"/>
    <property type="match status" value="1"/>
</dbReference>
<dbReference type="Pfam" id="PF00596">
    <property type="entry name" value="Aldolase_II"/>
    <property type="match status" value="1"/>
</dbReference>
<feature type="domain" description="Class II aldolase/adducin N-terminal" evidence="2">
    <location>
        <begin position="10"/>
        <end position="238"/>
    </location>
</feature>
<dbReference type="SUPFAM" id="SSF53639">
    <property type="entry name" value="AraD/HMP-PK domain-like"/>
    <property type="match status" value="1"/>
</dbReference>
<gene>
    <name evidence="3" type="primary">rhaD</name>
    <name evidence="3" type="ORF">NE695_06385</name>
</gene>
<dbReference type="Proteomes" id="UP001524473">
    <property type="component" value="Unassembled WGS sequence"/>
</dbReference>
<dbReference type="SMART" id="SM01007">
    <property type="entry name" value="Aldolase_II"/>
    <property type="match status" value="1"/>
</dbReference>
<proteinExistence type="predicted"/>
<dbReference type="GeneID" id="90532590"/>
<name>A0ABT1RXY2_9FIRM</name>
<evidence type="ECO:0000259" key="2">
    <source>
        <dbReference type="SMART" id="SM01007"/>
    </source>
</evidence>
<dbReference type="InterPro" id="IPR036409">
    <property type="entry name" value="Aldolase_II/adducin_N_sf"/>
</dbReference>
<evidence type="ECO:0000313" key="3">
    <source>
        <dbReference type="EMBL" id="MCQ4839545.1"/>
    </source>
</evidence>
<dbReference type="EC" id="4.1.2.19" evidence="3"/>
<dbReference type="PANTHER" id="PTHR22789">
    <property type="entry name" value="FUCULOSE PHOSPHATE ALDOLASE"/>
    <property type="match status" value="1"/>
</dbReference>
<organism evidence="3 4">
    <name type="scientific">Neglectibacter timonensis</name>
    <dbReference type="NCBI Taxonomy" id="1776382"/>
    <lineage>
        <taxon>Bacteria</taxon>
        <taxon>Bacillati</taxon>
        <taxon>Bacillota</taxon>
        <taxon>Clostridia</taxon>
        <taxon>Eubacteriales</taxon>
        <taxon>Oscillospiraceae</taxon>
        <taxon>Neglectibacter</taxon>
    </lineage>
</organism>
<protein>
    <submittedName>
        <fullName evidence="3">Rhamnulose-1-phosphate aldolase</fullName>
        <ecNumber evidence="3">4.1.2.19</ecNumber>
    </submittedName>
</protein>